<dbReference type="InterPro" id="IPR056552">
    <property type="entry name" value="Ribonucl_Kappa"/>
</dbReference>
<sequence length="86" mass="9492">MGFLDKIFFGPFCSLFCTGMSLFGIVTLLTLGTLIKNEYAYTGVHFEDEEARTATASGCFTAAVVYVGFLGWSGVSILYNKRRKKL</sequence>
<evidence type="ECO:0000256" key="2">
    <source>
        <dbReference type="ARBA" id="ARBA00022692"/>
    </source>
</evidence>
<dbReference type="Pfam" id="PF23489">
    <property type="entry name" value="V-ATPase_su_f"/>
    <property type="match status" value="1"/>
</dbReference>
<proteinExistence type="predicted"/>
<evidence type="ECO:0000256" key="3">
    <source>
        <dbReference type="ARBA" id="ARBA00022989"/>
    </source>
</evidence>
<keyword evidence="3 5" id="KW-1133">Transmembrane helix</keyword>
<name>A0A5B8MEV6_9CHLO</name>
<feature type="transmembrane region" description="Helical" evidence="5">
    <location>
        <begin position="55"/>
        <end position="79"/>
    </location>
</feature>
<dbReference type="AlphaFoldDB" id="A0A5B8MEV6"/>
<dbReference type="EMBL" id="CP031035">
    <property type="protein sequence ID" value="QDZ18949.1"/>
    <property type="molecule type" value="Genomic_DNA"/>
</dbReference>
<organism evidence="6 7">
    <name type="scientific">Chloropicon primus</name>
    <dbReference type="NCBI Taxonomy" id="1764295"/>
    <lineage>
        <taxon>Eukaryota</taxon>
        <taxon>Viridiplantae</taxon>
        <taxon>Chlorophyta</taxon>
        <taxon>Chloropicophyceae</taxon>
        <taxon>Chloropicales</taxon>
        <taxon>Chloropicaceae</taxon>
        <taxon>Chloropicon</taxon>
    </lineage>
</organism>
<accession>A0A5B8MEV6</accession>
<dbReference type="GO" id="GO:0016020">
    <property type="term" value="C:membrane"/>
    <property type="evidence" value="ECO:0007669"/>
    <property type="project" value="UniProtKB-SubCell"/>
</dbReference>
<evidence type="ECO:0000313" key="7">
    <source>
        <dbReference type="Proteomes" id="UP000316726"/>
    </source>
</evidence>
<reference evidence="6 7" key="1">
    <citation type="submission" date="2018-07" db="EMBL/GenBank/DDBJ databases">
        <title>The complete nuclear genome of the prasinophyte Chloropicon primus (CCMP1205).</title>
        <authorList>
            <person name="Pombert J.-F."/>
            <person name="Otis C."/>
            <person name="Turmel M."/>
            <person name="Lemieux C."/>
        </authorList>
    </citation>
    <scope>NUCLEOTIDE SEQUENCE [LARGE SCALE GENOMIC DNA]</scope>
    <source>
        <strain evidence="6 7">CCMP1205</strain>
    </source>
</reference>
<evidence type="ECO:0000256" key="5">
    <source>
        <dbReference type="SAM" id="Phobius"/>
    </source>
</evidence>
<comment type="subcellular location">
    <subcellularLocation>
        <location evidence="1">Membrane</location>
    </subcellularLocation>
</comment>
<keyword evidence="2 5" id="KW-0812">Transmembrane</keyword>
<dbReference type="Proteomes" id="UP000316726">
    <property type="component" value="Chromosome 2"/>
</dbReference>
<gene>
    <name evidence="6" type="ORF">A3770_02p14670</name>
</gene>
<evidence type="ECO:0000313" key="6">
    <source>
        <dbReference type="EMBL" id="QDZ18949.1"/>
    </source>
</evidence>
<keyword evidence="4 5" id="KW-0472">Membrane</keyword>
<evidence type="ECO:0000256" key="1">
    <source>
        <dbReference type="ARBA" id="ARBA00004370"/>
    </source>
</evidence>
<keyword evidence="7" id="KW-1185">Reference proteome</keyword>
<protein>
    <submittedName>
        <fullName evidence="6">Uncharacterized protein</fullName>
    </submittedName>
</protein>
<dbReference type="OrthoDB" id="67317at2759"/>
<evidence type="ECO:0000256" key="4">
    <source>
        <dbReference type="ARBA" id="ARBA00023136"/>
    </source>
</evidence>
<feature type="transmembrane region" description="Helical" evidence="5">
    <location>
        <begin position="12"/>
        <end position="35"/>
    </location>
</feature>